<dbReference type="AlphaFoldDB" id="A0A4U5JJW2"/>
<dbReference type="OrthoDB" id="8781632at2"/>
<feature type="chain" id="PRO_5020975122" evidence="1">
    <location>
        <begin position="20"/>
        <end position="200"/>
    </location>
</feature>
<sequence length="200" mass="22310">MRSALVLILLAALGPAASAQQAPAVEASAAQRMSKPGPEQQQLARQLGQWDVVAKLWPAPGAEPIVTRGLIAERRMIGPILQETMKPAPGSGVPDFERLDYLDFDRVEGRWKYVSMDTRFPVSIMPARSFGAASEGTILVQFEPQAFVGFGKDVEGRFMVSDMAIRQPDDDHVVKEQHVIMANGTGQRWRFVRYEYVRRR</sequence>
<organism evidence="2 3">
    <name type="scientific">Luteimonas gilva</name>
    <dbReference type="NCBI Taxonomy" id="2572684"/>
    <lineage>
        <taxon>Bacteria</taxon>
        <taxon>Pseudomonadati</taxon>
        <taxon>Pseudomonadota</taxon>
        <taxon>Gammaproteobacteria</taxon>
        <taxon>Lysobacterales</taxon>
        <taxon>Lysobacteraceae</taxon>
        <taxon>Luteimonas</taxon>
    </lineage>
</organism>
<evidence type="ECO:0000313" key="3">
    <source>
        <dbReference type="Proteomes" id="UP000308707"/>
    </source>
</evidence>
<dbReference type="EMBL" id="SZUA01000003">
    <property type="protein sequence ID" value="TKR29315.1"/>
    <property type="molecule type" value="Genomic_DNA"/>
</dbReference>
<proteinExistence type="predicted"/>
<feature type="signal peptide" evidence="1">
    <location>
        <begin position="1"/>
        <end position="19"/>
    </location>
</feature>
<keyword evidence="1" id="KW-0732">Signal</keyword>
<dbReference type="Pfam" id="PF07617">
    <property type="entry name" value="DUF1579"/>
    <property type="match status" value="1"/>
</dbReference>
<accession>A0A4U5JJW2</accession>
<dbReference type="RefSeq" id="WP_137267719.1">
    <property type="nucleotide sequence ID" value="NZ_SZUA01000003.1"/>
</dbReference>
<keyword evidence="3" id="KW-1185">Reference proteome</keyword>
<dbReference type="InterPro" id="IPR011473">
    <property type="entry name" value="DUF1579"/>
</dbReference>
<evidence type="ECO:0000313" key="2">
    <source>
        <dbReference type="EMBL" id="TKR29315.1"/>
    </source>
</evidence>
<comment type="caution">
    <text evidence="2">The sequence shown here is derived from an EMBL/GenBank/DDBJ whole genome shotgun (WGS) entry which is preliminary data.</text>
</comment>
<evidence type="ECO:0000256" key="1">
    <source>
        <dbReference type="SAM" id="SignalP"/>
    </source>
</evidence>
<reference evidence="2 3" key="1">
    <citation type="submission" date="2019-04" db="EMBL/GenBank/DDBJ databases">
        <title>Reference strain of H23.</title>
        <authorList>
            <person name="Luo X."/>
        </authorList>
    </citation>
    <scope>NUCLEOTIDE SEQUENCE [LARGE SCALE GENOMIC DNA]</scope>
    <source>
        <strain evidence="2 3">H23</strain>
    </source>
</reference>
<dbReference type="Proteomes" id="UP000308707">
    <property type="component" value="Unassembled WGS sequence"/>
</dbReference>
<gene>
    <name evidence="2" type="ORF">FCE95_14225</name>
</gene>
<name>A0A4U5JJW2_9GAMM</name>
<protein>
    <submittedName>
        <fullName evidence="2">DUF1579 domain-containing protein</fullName>
    </submittedName>
</protein>